<evidence type="ECO:0000313" key="3">
    <source>
        <dbReference type="Proteomes" id="UP001218071"/>
    </source>
</evidence>
<sequence length="154" mass="16738">MSGINVALVVIVVALAVATLTWLYSIAQRLDRLHIRLDRSRDALQAALDRRCAVVAALYPQLAPLAAEVEQMRLTPTDLAERLVSEEAFMSAVAEAQRGDAPAPLQDANTRVELAMRFYNDAVDDTLALRLRPTVRALHLGGTAALPQFAGGHR</sequence>
<keyword evidence="1" id="KW-0472">Membrane</keyword>
<gene>
    <name evidence="2" type="ORF">CJEDD_07180</name>
</gene>
<organism evidence="2 3">
    <name type="scientific">Corynebacterium jeddahense</name>
    <dbReference type="NCBI Taxonomy" id="1414719"/>
    <lineage>
        <taxon>Bacteria</taxon>
        <taxon>Bacillati</taxon>
        <taxon>Actinomycetota</taxon>
        <taxon>Actinomycetes</taxon>
        <taxon>Mycobacteriales</taxon>
        <taxon>Corynebacteriaceae</taxon>
        <taxon>Corynebacterium</taxon>
    </lineage>
</organism>
<accession>A0ABY7UK56</accession>
<proteinExistence type="predicted"/>
<feature type="transmembrane region" description="Helical" evidence="1">
    <location>
        <begin position="6"/>
        <end position="27"/>
    </location>
</feature>
<name>A0ABY7UK56_9CORY</name>
<protein>
    <recommendedName>
        <fullName evidence="4">LemA family protein</fullName>
    </recommendedName>
</protein>
<evidence type="ECO:0000313" key="2">
    <source>
        <dbReference type="EMBL" id="WCZ39036.1"/>
    </source>
</evidence>
<reference evidence="2 3" key="1">
    <citation type="submission" date="2020-10" db="EMBL/GenBank/DDBJ databases">
        <title>Complete genome sequence of Corynebacterium jeddahense DSM 45997, type strain of Corynebacterium jeddahense.</title>
        <authorList>
            <person name="Busche T."/>
            <person name="Kalinowski J."/>
            <person name="Ruckert C."/>
        </authorList>
    </citation>
    <scope>NUCLEOTIDE SEQUENCE [LARGE SCALE GENOMIC DNA]</scope>
    <source>
        <strain evidence="2 3">DSM 45997</strain>
    </source>
</reference>
<keyword evidence="1" id="KW-0812">Transmembrane</keyword>
<evidence type="ECO:0008006" key="4">
    <source>
        <dbReference type="Google" id="ProtNLM"/>
    </source>
</evidence>
<keyword evidence="1" id="KW-1133">Transmembrane helix</keyword>
<keyword evidence="3" id="KW-1185">Reference proteome</keyword>
<dbReference type="Proteomes" id="UP001218071">
    <property type="component" value="Chromosome"/>
</dbReference>
<evidence type="ECO:0000256" key="1">
    <source>
        <dbReference type="SAM" id="Phobius"/>
    </source>
</evidence>
<dbReference type="EMBL" id="CP063194">
    <property type="protein sequence ID" value="WCZ39036.1"/>
    <property type="molecule type" value="Genomic_DNA"/>
</dbReference>